<dbReference type="PANTHER" id="PTHR43747:SF1">
    <property type="entry name" value="SLR1998 PROTEIN"/>
    <property type="match status" value="1"/>
</dbReference>
<evidence type="ECO:0008006" key="2">
    <source>
        <dbReference type="Google" id="ProtNLM"/>
    </source>
</evidence>
<name>A0A382U8B8_9ZZZZ</name>
<reference evidence="1" key="1">
    <citation type="submission" date="2018-05" db="EMBL/GenBank/DDBJ databases">
        <authorList>
            <person name="Lanie J.A."/>
            <person name="Ng W.-L."/>
            <person name="Kazmierczak K.M."/>
            <person name="Andrzejewski T.M."/>
            <person name="Davidsen T.M."/>
            <person name="Wayne K.J."/>
            <person name="Tettelin H."/>
            <person name="Glass J.I."/>
            <person name="Rusch D."/>
            <person name="Podicherti R."/>
            <person name="Tsui H.-C.T."/>
            <person name="Winkler M.E."/>
        </authorList>
    </citation>
    <scope>NUCLEOTIDE SEQUENCE</scope>
</reference>
<accession>A0A382U8B8</accession>
<dbReference type="InterPro" id="IPR006905">
    <property type="entry name" value="Flavin_halogenase"/>
</dbReference>
<organism evidence="1">
    <name type="scientific">marine metagenome</name>
    <dbReference type="NCBI Taxonomy" id="408172"/>
    <lineage>
        <taxon>unclassified sequences</taxon>
        <taxon>metagenomes</taxon>
        <taxon>ecological metagenomes</taxon>
    </lineage>
</organism>
<proteinExistence type="predicted"/>
<dbReference type="Pfam" id="PF04820">
    <property type="entry name" value="Trp_halogenase"/>
    <property type="match status" value="1"/>
</dbReference>
<feature type="non-terminal residue" evidence="1">
    <location>
        <position position="1"/>
    </location>
</feature>
<dbReference type="GO" id="GO:0004497">
    <property type="term" value="F:monooxygenase activity"/>
    <property type="evidence" value="ECO:0007669"/>
    <property type="project" value="InterPro"/>
</dbReference>
<dbReference type="SUPFAM" id="SSF51905">
    <property type="entry name" value="FAD/NAD(P)-binding domain"/>
    <property type="match status" value="1"/>
</dbReference>
<evidence type="ECO:0000313" key="1">
    <source>
        <dbReference type="EMBL" id="SVD30115.1"/>
    </source>
</evidence>
<dbReference type="PANTHER" id="PTHR43747">
    <property type="entry name" value="FAD-BINDING PROTEIN"/>
    <property type="match status" value="1"/>
</dbReference>
<dbReference type="AlphaFoldDB" id="A0A382U8B8"/>
<dbReference type="InterPro" id="IPR036188">
    <property type="entry name" value="FAD/NAD-bd_sf"/>
</dbReference>
<dbReference type="InterPro" id="IPR050816">
    <property type="entry name" value="Flavin-dep_Halogenase_NPB"/>
</dbReference>
<protein>
    <recommendedName>
        <fullName evidence="2">FAD-binding domain-containing protein</fullName>
    </recommendedName>
</protein>
<sequence>ELRLIAPLVVDASGRDCFAAIREQWMERDPMLRKISIWTYYKGAMRDPGLDEGATTVAYLPGKGWFWYIPLSGDVVSVGIVAEHEYLYDGSTKDLEEIFSREIKNNAWIERHLATGEQFGEYFVTGEFSYRNKFCAVDGLVLAGDALGFIDPVFSSGVFLALKSGVMLADVADPALREGDLSASRFEDYGKRMRDSIETMRKIVYAFYDENFSFKDLIMKGDQMRSDLTDCLVGNVDDKEFAELFEAMSELAELPEPIEHGLAKVSA</sequence>
<dbReference type="EMBL" id="UINC01142031">
    <property type="protein sequence ID" value="SVD30115.1"/>
    <property type="molecule type" value="Genomic_DNA"/>
</dbReference>
<dbReference type="Gene3D" id="3.50.50.60">
    <property type="entry name" value="FAD/NAD(P)-binding domain"/>
    <property type="match status" value="1"/>
</dbReference>
<gene>
    <name evidence="1" type="ORF">METZ01_LOCUS382969</name>
</gene>